<dbReference type="CDD" id="cd01359">
    <property type="entry name" value="Argininosuccinate_lyase"/>
    <property type="match status" value="1"/>
</dbReference>
<evidence type="ECO:0000259" key="8">
    <source>
        <dbReference type="Pfam" id="PF00206"/>
    </source>
</evidence>
<evidence type="ECO:0000256" key="4">
    <source>
        <dbReference type="ARBA" id="ARBA00022605"/>
    </source>
</evidence>
<feature type="domain" description="Fumarate lyase N-terminal" evidence="8">
    <location>
        <begin position="137"/>
        <end position="388"/>
    </location>
</feature>
<gene>
    <name evidence="6 10" type="primary">argH</name>
    <name evidence="10" type="ORF">DEF24_04390</name>
</gene>
<sequence>MLIPLHSDWPAQVTGVTSPRGPRTAAGPEPGPGRAARDVPVAGGGVVGVPTAHRAARAGAGRTGWLGTARAQAGARHPNGSDVRTYCEGGPPVTGRLEKSPDEVVRRLIIEPGLERDLAHHFEYFLDVNTAHLVMLVEAGIVDAGTAAKIQAATDEMRQAGPRALRIDPALEDLYFNIEANLMARVGAETGGKLHTARSRNDMLATVARLRLRSELVEVCHQLLTLRRRLLALAAEHVETVITGYTHLQAAEPITVGHYLSAALHTLQRDHARLRACLADVNSSPLGSGALASTTFDIDRSVTAELLGFETVMGNSLDGVASRDYMADVLGALAILTNNLGRFAQDLYVWASGEFNLVEVDSSIAVTSSIMPQKKNPVTLEHIKAKAAHLQACWISCLGALKSSGYSHSRESSVESLRFVWDGVAEGRVAVELFEHTVTSLTFNTELAGERAAADFSSVTELANELVRHHGLPFRTAHHIVGAVVADCLASGRTARDIDPDVIAAASLRVLGHPIDVSPELVARSLAPLNNVAGRTAEGGPAPREVHRQLSRLSHVLDEDEAHLSSVVAARRQAAESLRARAAALAAGRVHDDRTRA</sequence>
<evidence type="ECO:0000259" key="9">
    <source>
        <dbReference type="Pfam" id="PF14698"/>
    </source>
</evidence>
<dbReference type="EC" id="4.3.2.1" evidence="2 6"/>
<dbReference type="EMBL" id="QEIN01000021">
    <property type="protein sequence ID" value="RCV61395.1"/>
    <property type="molecule type" value="Genomic_DNA"/>
</dbReference>
<comment type="subcellular location">
    <subcellularLocation>
        <location evidence="6">Cytoplasm</location>
    </subcellularLocation>
</comment>
<dbReference type="GO" id="GO:0042450">
    <property type="term" value="P:L-arginine biosynthetic process via ornithine"/>
    <property type="evidence" value="ECO:0007669"/>
    <property type="project" value="UniProtKB-UniRule"/>
</dbReference>
<evidence type="ECO:0000256" key="6">
    <source>
        <dbReference type="HAMAP-Rule" id="MF_00006"/>
    </source>
</evidence>
<dbReference type="OrthoDB" id="4899737at2"/>
<dbReference type="NCBIfam" id="TIGR00838">
    <property type="entry name" value="argH"/>
    <property type="match status" value="1"/>
</dbReference>
<evidence type="ECO:0000313" key="10">
    <source>
        <dbReference type="EMBL" id="RCV61395.1"/>
    </source>
</evidence>
<dbReference type="GO" id="GO:0004056">
    <property type="term" value="F:argininosuccinate lyase activity"/>
    <property type="evidence" value="ECO:0007669"/>
    <property type="project" value="UniProtKB-UniRule"/>
</dbReference>
<keyword evidence="11" id="KW-1185">Reference proteome</keyword>
<dbReference type="PANTHER" id="PTHR43814:SF1">
    <property type="entry name" value="ARGININOSUCCINATE LYASE"/>
    <property type="match status" value="1"/>
</dbReference>
<dbReference type="PRINTS" id="PR00145">
    <property type="entry name" value="ARGSUCLYASE"/>
</dbReference>
<dbReference type="SUPFAM" id="SSF48557">
    <property type="entry name" value="L-aspartase-like"/>
    <property type="match status" value="1"/>
</dbReference>
<accession>A0A368T9P9</accession>
<keyword evidence="3 6" id="KW-0055">Arginine biosynthesis</keyword>
<dbReference type="InterPro" id="IPR022761">
    <property type="entry name" value="Fumarate_lyase_N"/>
</dbReference>
<organism evidence="10 11">
    <name type="scientific">Marinitenerispora sediminis</name>
    <dbReference type="NCBI Taxonomy" id="1931232"/>
    <lineage>
        <taxon>Bacteria</taxon>
        <taxon>Bacillati</taxon>
        <taxon>Actinomycetota</taxon>
        <taxon>Actinomycetes</taxon>
        <taxon>Streptosporangiales</taxon>
        <taxon>Nocardiopsidaceae</taxon>
        <taxon>Marinitenerispora</taxon>
    </lineage>
</organism>
<keyword evidence="5 6" id="KW-0456">Lyase</keyword>
<dbReference type="PANTHER" id="PTHR43814">
    <property type="entry name" value="ARGININOSUCCINATE LYASE"/>
    <property type="match status" value="1"/>
</dbReference>
<dbReference type="InterPro" id="IPR008948">
    <property type="entry name" value="L-Aspartase-like"/>
</dbReference>
<dbReference type="Proteomes" id="UP000253318">
    <property type="component" value="Unassembled WGS sequence"/>
</dbReference>
<dbReference type="InterPro" id="IPR024083">
    <property type="entry name" value="Fumarase/histidase_N"/>
</dbReference>
<comment type="caution">
    <text evidence="10">The sequence shown here is derived from an EMBL/GenBank/DDBJ whole genome shotgun (WGS) entry which is preliminary data.</text>
</comment>
<dbReference type="UniPathway" id="UPA00068">
    <property type="reaction ID" value="UER00114"/>
</dbReference>
<evidence type="ECO:0000256" key="7">
    <source>
        <dbReference type="SAM" id="MobiDB-lite"/>
    </source>
</evidence>
<dbReference type="PRINTS" id="PR00149">
    <property type="entry name" value="FUMRATELYASE"/>
</dbReference>
<evidence type="ECO:0000256" key="2">
    <source>
        <dbReference type="ARBA" id="ARBA00012338"/>
    </source>
</evidence>
<evidence type="ECO:0000256" key="5">
    <source>
        <dbReference type="ARBA" id="ARBA00023239"/>
    </source>
</evidence>
<protein>
    <recommendedName>
        <fullName evidence="2 6">Argininosuccinate lyase</fullName>
        <shortName evidence="6">ASAL</shortName>
        <ecNumber evidence="2 6">4.3.2.1</ecNumber>
    </recommendedName>
    <alternativeName>
        <fullName evidence="6">Arginosuccinase</fullName>
    </alternativeName>
</protein>
<comment type="catalytic activity">
    <reaction evidence="6">
        <text>2-(N(omega)-L-arginino)succinate = fumarate + L-arginine</text>
        <dbReference type="Rhea" id="RHEA:24020"/>
        <dbReference type="ChEBI" id="CHEBI:29806"/>
        <dbReference type="ChEBI" id="CHEBI:32682"/>
        <dbReference type="ChEBI" id="CHEBI:57472"/>
        <dbReference type="EC" id="4.3.2.1"/>
    </reaction>
</comment>
<keyword evidence="6" id="KW-0963">Cytoplasm</keyword>
<comment type="pathway">
    <text evidence="1 6">Amino-acid biosynthesis; L-arginine biosynthesis; L-arginine from L-ornithine and carbamoyl phosphate: step 3/3.</text>
</comment>
<evidence type="ECO:0000256" key="1">
    <source>
        <dbReference type="ARBA" id="ARBA00004941"/>
    </source>
</evidence>
<name>A0A368T9P9_9ACTN</name>
<feature type="region of interest" description="Disordered" evidence="7">
    <location>
        <begin position="1"/>
        <end position="35"/>
    </location>
</feature>
<feature type="domain" description="Argininosuccinate lyase C-terminal" evidence="9">
    <location>
        <begin position="456"/>
        <end position="507"/>
    </location>
</feature>
<dbReference type="AlphaFoldDB" id="A0A368T9P9"/>
<dbReference type="GO" id="GO:0005829">
    <property type="term" value="C:cytosol"/>
    <property type="evidence" value="ECO:0007669"/>
    <property type="project" value="TreeGrafter"/>
</dbReference>
<keyword evidence="4 6" id="KW-0028">Amino-acid biosynthesis</keyword>
<dbReference type="Gene3D" id="1.10.40.30">
    <property type="entry name" value="Fumarase/aspartase (C-terminal domain)"/>
    <property type="match status" value="1"/>
</dbReference>
<evidence type="ECO:0000256" key="3">
    <source>
        <dbReference type="ARBA" id="ARBA00022571"/>
    </source>
</evidence>
<comment type="similarity">
    <text evidence="6">Belongs to the lyase 1 family. Argininosuccinate lyase subfamily.</text>
</comment>
<evidence type="ECO:0000313" key="11">
    <source>
        <dbReference type="Proteomes" id="UP000253318"/>
    </source>
</evidence>
<dbReference type="InterPro" id="IPR009049">
    <property type="entry name" value="Argininosuccinate_lyase"/>
</dbReference>
<dbReference type="Pfam" id="PF14698">
    <property type="entry name" value="ASL_C2"/>
    <property type="match status" value="1"/>
</dbReference>
<dbReference type="Pfam" id="PF00206">
    <property type="entry name" value="Lyase_1"/>
    <property type="match status" value="1"/>
</dbReference>
<dbReference type="Gene3D" id="1.10.275.10">
    <property type="entry name" value="Fumarase/aspartase (N-terminal domain)"/>
    <property type="match status" value="1"/>
</dbReference>
<proteinExistence type="inferred from homology"/>
<dbReference type="InterPro" id="IPR029419">
    <property type="entry name" value="Arg_succ_lyase_C"/>
</dbReference>
<dbReference type="HAMAP" id="MF_00006">
    <property type="entry name" value="Arg_succ_lyase"/>
    <property type="match status" value="1"/>
</dbReference>
<feature type="compositionally biased region" description="Low complexity" evidence="7">
    <location>
        <begin position="19"/>
        <end position="35"/>
    </location>
</feature>
<dbReference type="InterPro" id="IPR000362">
    <property type="entry name" value="Fumarate_lyase_fam"/>
</dbReference>
<dbReference type="Gene3D" id="1.20.200.10">
    <property type="entry name" value="Fumarase/aspartase (Central domain)"/>
    <property type="match status" value="1"/>
</dbReference>
<reference evidence="10 11" key="1">
    <citation type="submission" date="2018-04" db="EMBL/GenBank/DDBJ databases">
        <title>Novel actinobacteria from marine sediment.</title>
        <authorList>
            <person name="Ng Z.Y."/>
            <person name="Tan G.Y.A."/>
        </authorList>
    </citation>
    <scope>NUCLEOTIDE SEQUENCE [LARGE SCALE GENOMIC DNA]</scope>
    <source>
        <strain evidence="10 11">TPS81</strain>
    </source>
</reference>